<sequence length="593" mass="67421">MLEPAGSCCRARYCSSWDPAFDELKPMPRTYSSSRTPWCSTHITEDHEEETESLYDEENDSTLAEVEEECLRNFCSRVGAFAPWDEETIIPKFVREERLPLSPQDDSRQVALLDEYDDSGSSIWLSTALEASELAKNLGGNGRSNVEEAAIRRIYIPNLTPVIVRCLARAATPLECRVLPDFMEQHLEGTPVIEARILPDGYKTFCFEFHLPHLILRTDRIVRKDYRRLSGRPLRHEFQIPCLDKGNDMLGSFDIIYQAVTSCLIVGSFSKRWTGYMLTDSYFVNPDKTFGEDCIEYWTEERADHAKPDPFTLGRSLSDCSFTNARDYFINTFSTRVERIMGEWRNLVTHLTTALDHQSPLLSHKKDVVSLREESHIPRDPDDSVALRDEGIWLDRAMGLVQVCHRSLGETVVELERFLPTAISMFCDGEGRGAPGDRPQIRHDRVASITRTTQQLSRLHTRLESLRDTLAFRSECVRKELTSRLVEEAAAQTHFQSSLVNANKQAGLISVVCIPIVMVSILLSITESALPLNPSPQTALIVFLVFQIVISSLWFASSSRRLVALVQKWIGDIGKSFVRDKVHEKKPRAEPYL</sequence>
<evidence type="ECO:0000313" key="3">
    <source>
        <dbReference type="Proteomes" id="UP000070501"/>
    </source>
</evidence>
<dbReference type="Proteomes" id="UP000070501">
    <property type="component" value="Unassembled WGS sequence"/>
</dbReference>
<accession>A0A136IZ23</accession>
<keyword evidence="1" id="KW-0812">Transmembrane</keyword>
<keyword evidence="1" id="KW-1133">Transmembrane helix</keyword>
<dbReference type="STRING" id="196109.A0A136IZ23"/>
<reference evidence="3" key="1">
    <citation type="submission" date="2016-02" db="EMBL/GenBank/DDBJ databases">
        <title>Draft genome sequence of Microdochium bolleyi, a fungal endophyte of beachgrass.</title>
        <authorList>
            <consortium name="DOE Joint Genome Institute"/>
            <person name="David A.S."/>
            <person name="May G."/>
            <person name="Haridas S."/>
            <person name="Lim J."/>
            <person name="Wang M."/>
            <person name="Labutti K."/>
            <person name="Lipzen A."/>
            <person name="Barry K."/>
            <person name="Grigoriev I.V."/>
        </authorList>
    </citation>
    <scope>NUCLEOTIDE SEQUENCE [LARGE SCALE GENOMIC DNA]</scope>
    <source>
        <strain evidence="3">J235TASD1</strain>
    </source>
</reference>
<organism evidence="2 3">
    <name type="scientific">Microdochium bolleyi</name>
    <dbReference type="NCBI Taxonomy" id="196109"/>
    <lineage>
        <taxon>Eukaryota</taxon>
        <taxon>Fungi</taxon>
        <taxon>Dikarya</taxon>
        <taxon>Ascomycota</taxon>
        <taxon>Pezizomycotina</taxon>
        <taxon>Sordariomycetes</taxon>
        <taxon>Xylariomycetidae</taxon>
        <taxon>Xylariales</taxon>
        <taxon>Microdochiaceae</taxon>
        <taxon>Microdochium</taxon>
    </lineage>
</organism>
<feature type="non-terminal residue" evidence="2">
    <location>
        <position position="593"/>
    </location>
</feature>
<feature type="transmembrane region" description="Helical" evidence="1">
    <location>
        <begin position="538"/>
        <end position="556"/>
    </location>
</feature>
<keyword evidence="3" id="KW-1185">Reference proteome</keyword>
<feature type="transmembrane region" description="Helical" evidence="1">
    <location>
        <begin position="506"/>
        <end position="526"/>
    </location>
</feature>
<gene>
    <name evidence="2" type="ORF">Micbo1qcDRAFT_164653</name>
</gene>
<name>A0A136IZ23_9PEZI</name>
<evidence type="ECO:0000256" key="1">
    <source>
        <dbReference type="SAM" id="Phobius"/>
    </source>
</evidence>
<proteinExistence type="predicted"/>
<dbReference type="EMBL" id="KQ964253">
    <property type="protein sequence ID" value="KXJ90148.1"/>
    <property type="molecule type" value="Genomic_DNA"/>
</dbReference>
<dbReference type="InParanoid" id="A0A136IZ23"/>
<dbReference type="OrthoDB" id="10071171at2759"/>
<evidence type="ECO:0000313" key="2">
    <source>
        <dbReference type="EMBL" id="KXJ90148.1"/>
    </source>
</evidence>
<protein>
    <recommendedName>
        <fullName evidence="4">Cora-like Mg2+ transporter protein-domain-containing protein</fullName>
    </recommendedName>
</protein>
<dbReference type="AlphaFoldDB" id="A0A136IZ23"/>
<evidence type="ECO:0008006" key="4">
    <source>
        <dbReference type="Google" id="ProtNLM"/>
    </source>
</evidence>
<keyword evidence="1" id="KW-0472">Membrane</keyword>